<proteinExistence type="predicted"/>
<evidence type="ECO:0000313" key="1">
    <source>
        <dbReference type="EMBL" id="PMD30008.1"/>
    </source>
</evidence>
<dbReference type="OrthoDB" id="5304511at2759"/>
<reference evidence="1 2" key="1">
    <citation type="submission" date="2016-04" db="EMBL/GenBank/DDBJ databases">
        <title>A degradative enzymes factory behind the ericoid mycorrhizal symbiosis.</title>
        <authorList>
            <consortium name="DOE Joint Genome Institute"/>
            <person name="Martino E."/>
            <person name="Morin E."/>
            <person name="Grelet G."/>
            <person name="Kuo A."/>
            <person name="Kohler A."/>
            <person name="Daghino S."/>
            <person name="Barry K."/>
            <person name="Choi C."/>
            <person name="Cichocki N."/>
            <person name="Clum A."/>
            <person name="Copeland A."/>
            <person name="Hainaut M."/>
            <person name="Haridas S."/>
            <person name="Labutti K."/>
            <person name="Lindquist E."/>
            <person name="Lipzen A."/>
            <person name="Khouja H.-R."/>
            <person name="Murat C."/>
            <person name="Ohm R."/>
            <person name="Olson A."/>
            <person name="Spatafora J."/>
            <person name="Veneault-Fourrey C."/>
            <person name="Henrissat B."/>
            <person name="Grigoriev I."/>
            <person name="Martin F."/>
            <person name="Perotto S."/>
        </authorList>
    </citation>
    <scope>NUCLEOTIDE SEQUENCE [LARGE SCALE GENOMIC DNA]</scope>
    <source>
        <strain evidence="1 2">F</strain>
    </source>
</reference>
<dbReference type="EMBL" id="KZ613970">
    <property type="protein sequence ID" value="PMD30008.1"/>
    <property type="molecule type" value="Genomic_DNA"/>
</dbReference>
<keyword evidence="2" id="KW-1185">Reference proteome</keyword>
<evidence type="ECO:0008006" key="3">
    <source>
        <dbReference type="Google" id="ProtNLM"/>
    </source>
</evidence>
<gene>
    <name evidence="1" type="ORF">L207DRAFT_593056</name>
</gene>
<accession>A0A2J6QUS9</accession>
<evidence type="ECO:0000313" key="2">
    <source>
        <dbReference type="Proteomes" id="UP000235786"/>
    </source>
</evidence>
<sequence>MASLPASAQPSSSLLESLPVEIQVHILRSLPDVKTLGSLLRASPQYLQVYQDVREDAISQIVCNQITPAILPLAINVLQQSYLRSHRRPRSKVLEFLETFKEPQSILPQNTFSLEISKRLLKTHYIVEYFADAFITDRLNRLSKYIPQIAPLLVDANATLGILGIEYHRLTRAFYHLELYGTLFYDSEIADDVITAQEQSSLFLAKLPDWEIEEFLCVREYLLDSLSGYLDQVEEDFIQDYVEDGPPTDIVKNQCVK</sequence>
<organism evidence="1 2">
    <name type="scientific">Hyaloscypha variabilis (strain UAMH 11265 / GT02V1 / F)</name>
    <name type="common">Meliniomyces variabilis</name>
    <dbReference type="NCBI Taxonomy" id="1149755"/>
    <lineage>
        <taxon>Eukaryota</taxon>
        <taxon>Fungi</taxon>
        <taxon>Dikarya</taxon>
        <taxon>Ascomycota</taxon>
        <taxon>Pezizomycotina</taxon>
        <taxon>Leotiomycetes</taxon>
        <taxon>Helotiales</taxon>
        <taxon>Hyaloscyphaceae</taxon>
        <taxon>Hyaloscypha</taxon>
        <taxon>Hyaloscypha variabilis</taxon>
    </lineage>
</organism>
<dbReference type="Proteomes" id="UP000235786">
    <property type="component" value="Unassembled WGS sequence"/>
</dbReference>
<dbReference type="STRING" id="1149755.A0A2J6QUS9"/>
<protein>
    <recommendedName>
        <fullName evidence="3">F-box domain-containing protein</fullName>
    </recommendedName>
</protein>
<dbReference type="AlphaFoldDB" id="A0A2J6QUS9"/>
<name>A0A2J6QUS9_HYAVF</name>